<dbReference type="InterPro" id="IPR043047">
    <property type="entry name" value="Hri1_N_sf"/>
</dbReference>
<protein>
    <recommendedName>
        <fullName evidence="4">Protein HRI1</fullName>
    </recommendedName>
</protein>
<keyword evidence="6" id="KW-0539">Nucleus</keyword>
<organism evidence="7 8">
    <name type="scientific">Roridomyces roridus</name>
    <dbReference type="NCBI Taxonomy" id="1738132"/>
    <lineage>
        <taxon>Eukaryota</taxon>
        <taxon>Fungi</taxon>
        <taxon>Dikarya</taxon>
        <taxon>Basidiomycota</taxon>
        <taxon>Agaricomycotina</taxon>
        <taxon>Agaricomycetes</taxon>
        <taxon>Agaricomycetidae</taxon>
        <taxon>Agaricales</taxon>
        <taxon>Marasmiineae</taxon>
        <taxon>Mycenaceae</taxon>
        <taxon>Roridomyces</taxon>
    </lineage>
</organism>
<dbReference type="Pfam" id="PF16815">
    <property type="entry name" value="HRI1"/>
    <property type="match status" value="1"/>
</dbReference>
<dbReference type="InterPro" id="IPR031818">
    <property type="entry name" value="Hri1"/>
</dbReference>
<evidence type="ECO:0000256" key="6">
    <source>
        <dbReference type="ARBA" id="ARBA00023242"/>
    </source>
</evidence>
<evidence type="ECO:0000256" key="2">
    <source>
        <dbReference type="ARBA" id="ARBA00004496"/>
    </source>
</evidence>
<proteinExistence type="inferred from homology"/>
<evidence type="ECO:0000256" key="4">
    <source>
        <dbReference type="ARBA" id="ARBA00017063"/>
    </source>
</evidence>
<dbReference type="GO" id="GO:0005634">
    <property type="term" value="C:nucleus"/>
    <property type="evidence" value="ECO:0007669"/>
    <property type="project" value="UniProtKB-SubCell"/>
</dbReference>
<dbReference type="GO" id="GO:0005737">
    <property type="term" value="C:cytoplasm"/>
    <property type="evidence" value="ECO:0007669"/>
    <property type="project" value="UniProtKB-SubCell"/>
</dbReference>
<dbReference type="CDD" id="cd11692">
    <property type="entry name" value="HRI1_N_like"/>
    <property type="match status" value="1"/>
</dbReference>
<comment type="similarity">
    <text evidence="3">Belongs to the HRI1 family.</text>
</comment>
<dbReference type="InterPro" id="IPR038744">
    <property type="entry name" value="Hri1_N"/>
</dbReference>
<dbReference type="Gene3D" id="2.40.128.320">
    <property type="entry name" value="Protein HRI1, N-terminal domain"/>
    <property type="match status" value="1"/>
</dbReference>
<evidence type="ECO:0000313" key="7">
    <source>
        <dbReference type="EMBL" id="KAJ7619394.1"/>
    </source>
</evidence>
<evidence type="ECO:0000313" key="8">
    <source>
        <dbReference type="Proteomes" id="UP001221142"/>
    </source>
</evidence>
<evidence type="ECO:0000256" key="3">
    <source>
        <dbReference type="ARBA" id="ARBA00005229"/>
    </source>
</evidence>
<sequence>MLPAFISFRDSIRWLPDDASEPTHTVVLTATDSGVFLDVRFEKETGQLDWAFAGYRSSPDPNHTKFTHYIDSRTQNALAVVDIGTNTQLADGRTLEAGEMINPTTGTLTKYEEVWRDLESNSALFLRNTSASVWRARVGNWQLALGRTDGEFWAWQAERSGPEQPWVLKYSTKASPETFLPDSCLGWEAGTTIEWCGESWEILAIAS</sequence>
<comment type="subcellular location">
    <subcellularLocation>
        <location evidence="2">Cytoplasm</location>
    </subcellularLocation>
    <subcellularLocation>
        <location evidence="1">Nucleus</location>
    </subcellularLocation>
</comment>
<keyword evidence="5" id="KW-0963">Cytoplasm</keyword>
<dbReference type="Proteomes" id="UP001221142">
    <property type="component" value="Unassembled WGS sequence"/>
</dbReference>
<dbReference type="EMBL" id="JARKIF010000018">
    <property type="protein sequence ID" value="KAJ7619394.1"/>
    <property type="molecule type" value="Genomic_DNA"/>
</dbReference>
<comment type="caution">
    <text evidence="7">The sequence shown here is derived from an EMBL/GenBank/DDBJ whole genome shotgun (WGS) entry which is preliminary data.</text>
</comment>
<reference evidence="7" key="1">
    <citation type="submission" date="2023-03" db="EMBL/GenBank/DDBJ databases">
        <title>Massive genome expansion in bonnet fungi (Mycena s.s.) driven by repeated elements and novel gene families across ecological guilds.</title>
        <authorList>
            <consortium name="Lawrence Berkeley National Laboratory"/>
            <person name="Harder C.B."/>
            <person name="Miyauchi S."/>
            <person name="Viragh M."/>
            <person name="Kuo A."/>
            <person name="Thoen E."/>
            <person name="Andreopoulos B."/>
            <person name="Lu D."/>
            <person name="Skrede I."/>
            <person name="Drula E."/>
            <person name="Henrissat B."/>
            <person name="Morin E."/>
            <person name="Kohler A."/>
            <person name="Barry K."/>
            <person name="LaButti K."/>
            <person name="Morin E."/>
            <person name="Salamov A."/>
            <person name="Lipzen A."/>
            <person name="Mereny Z."/>
            <person name="Hegedus B."/>
            <person name="Baldrian P."/>
            <person name="Stursova M."/>
            <person name="Weitz H."/>
            <person name="Taylor A."/>
            <person name="Grigoriev I.V."/>
            <person name="Nagy L.G."/>
            <person name="Martin F."/>
            <person name="Kauserud H."/>
        </authorList>
    </citation>
    <scope>NUCLEOTIDE SEQUENCE</scope>
    <source>
        <strain evidence="7">9284</strain>
    </source>
</reference>
<gene>
    <name evidence="7" type="ORF">FB45DRAFT_1033257</name>
</gene>
<keyword evidence="8" id="KW-1185">Reference proteome</keyword>
<dbReference type="AlphaFoldDB" id="A0AAD7FGQ9"/>
<name>A0AAD7FGQ9_9AGAR</name>
<accession>A0AAD7FGQ9</accession>
<evidence type="ECO:0000256" key="5">
    <source>
        <dbReference type="ARBA" id="ARBA00022490"/>
    </source>
</evidence>
<evidence type="ECO:0000256" key="1">
    <source>
        <dbReference type="ARBA" id="ARBA00004123"/>
    </source>
</evidence>